<dbReference type="Pfam" id="PF03695">
    <property type="entry name" value="UPF0149"/>
    <property type="match status" value="1"/>
</dbReference>
<proteinExistence type="inferred from homology"/>
<comment type="caution">
    <text evidence="2">The sequence shown here is derived from an EMBL/GenBank/DDBJ whole genome shotgun (WGS) entry which is preliminary data.</text>
</comment>
<dbReference type="PANTHER" id="PTHR37528:SF1">
    <property type="entry name" value="UPF0149 PROTEIN YGFB"/>
    <property type="match status" value="1"/>
</dbReference>
<protein>
    <submittedName>
        <fullName evidence="2">Uncharacterized protein</fullName>
    </submittedName>
</protein>
<keyword evidence="3" id="KW-1185">Reference proteome</keyword>
<evidence type="ECO:0000256" key="1">
    <source>
        <dbReference type="ARBA" id="ARBA00038308"/>
    </source>
</evidence>
<dbReference type="Proteomes" id="UP000662703">
    <property type="component" value="Unassembled WGS sequence"/>
</dbReference>
<dbReference type="SUPFAM" id="SSF101327">
    <property type="entry name" value="YgfB-like"/>
    <property type="match status" value="1"/>
</dbReference>
<evidence type="ECO:0000313" key="2">
    <source>
        <dbReference type="EMBL" id="MBF5055301.1"/>
    </source>
</evidence>
<sequence length="196" mass="20374">MPELPDFDRLARAASGTGVAVSPSELHGVICGLLATGQGLDDAALLGTLAAHAEQPQGLAPDLAGDLVLCRDAASEGFAGTGLELDLMLPDDEDDLGLRVAALGQWAEGFLVGFGTGAAGINDSQLSPGVQEALSDLSAISQVSTPEDDGEEEEQMLEQVTEHCRMAAMMIYTDLVMKPAARDTDTNTDTNPPTRH</sequence>
<dbReference type="Gene3D" id="1.20.120.740">
    <property type="entry name" value="YgfB uncharacterised protein family UPF0149, PF03695"/>
    <property type="match status" value="1"/>
</dbReference>
<dbReference type="RefSeq" id="WP_194864130.1">
    <property type="nucleotide sequence ID" value="NZ_ARXX01000006.1"/>
</dbReference>
<gene>
    <name evidence="2" type="ORF">Y5W_00595</name>
</gene>
<comment type="similarity">
    <text evidence="1">Belongs to the UPF0149 family.</text>
</comment>
<accession>A0ABS0AME3</accession>
<reference evidence="2 3" key="1">
    <citation type="submission" date="2012-09" db="EMBL/GenBank/DDBJ databases">
        <title>Genome Sequence of alkane-degrading Bacterium Alcanivorax sp. 521-1.</title>
        <authorList>
            <person name="Lai Q."/>
            <person name="Shao Z."/>
        </authorList>
    </citation>
    <scope>NUCLEOTIDE SEQUENCE [LARGE SCALE GENOMIC DNA]</scope>
    <source>
        <strain evidence="2 3">521-1</strain>
    </source>
</reference>
<dbReference type="PANTHER" id="PTHR37528">
    <property type="entry name" value="UPF0149 PROTEIN YGFB"/>
    <property type="match status" value="1"/>
</dbReference>
<name>A0ABS0AME3_9GAMM</name>
<dbReference type="InterPro" id="IPR011978">
    <property type="entry name" value="YgfB-like"/>
</dbReference>
<evidence type="ECO:0000313" key="3">
    <source>
        <dbReference type="Proteomes" id="UP000662703"/>
    </source>
</evidence>
<dbReference type="InterPro" id="IPR036255">
    <property type="entry name" value="YgfB-like_sf"/>
</dbReference>
<dbReference type="EMBL" id="ARXX01000006">
    <property type="protein sequence ID" value="MBF5055301.1"/>
    <property type="molecule type" value="Genomic_DNA"/>
</dbReference>
<organism evidence="2 3">
    <name type="scientific">Alloalcanivorax profundimaris</name>
    <dbReference type="NCBI Taxonomy" id="2735259"/>
    <lineage>
        <taxon>Bacteria</taxon>
        <taxon>Pseudomonadati</taxon>
        <taxon>Pseudomonadota</taxon>
        <taxon>Gammaproteobacteria</taxon>
        <taxon>Oceanospirillales</taxon>
        <taxon>Alcanivoracaceae</taxon>
        <taxon>Alloalcanivorax</taxon>
    </lineage>
</organism>